<dbReference type="Proteomes" id="UP000249542">
    <property type="component" value="Unassembled WGS sequence"/>
</dbReference>
<keyword evidence="2" id="KW-1185">Reference proteome</keyword>
<comment type="caution">
    <text evidence="1">The sequence shown here is derived from an EMBL/GenBank/DDBJ whole genome shotgun (WGS) entry which is preliminary data.</text>
</comment>
<dbReference type="RefSeq" id="WP_111540607.1">
    <property type="nucleotide sequence ID" value="NZ_QKYV01000003.1"/>
</dbReference>
<proteinExistence type="predicted"/>
<dbReference type="EMBL" id="QKYV01000003">
    <property type="protein sequence ID" value="PZW41602.1"/>
    <property type="molecule type" value="Genomic_DNA"/>
</dbReference>
<protein>
    <submittedName>
        <fullName evidence="1">Uncharacterized protein</fullName>
    </submittedName>
</protein>
<sequence>MQKPDLKILPYSVSKFQISEMYQGHVSLEKRRRVYKFVMQNHRDKALSNNEWCEFISIVGVPPGYCNFFKEGDTWVDRLDMTSRLEKQRS</sequence>
<evidence type="ECO:0000313" key="2">
    <source>
        <dbReference type="Proteomes" id="UP000249542"/>
    </source>
</evidence>
<organism evidence="1 2">
    <name type="scientific">Mesonia algae</name>
    <dbReference type="NCBI Taxonomy" id="213248"/>
    <lineage>
        <taxon>Bacteria</taxon>
        <taxon>Pseudomonadati</taxon>
        <taxon>Bacteroidota</taxon>
        <taxon>Flavobacteriia</taxon>
        <taxon>Flavobacteriales</taxon>
        <taxon>Flavobacteriaceae</taxon>
        <taxon>Mesonia</taxon>
    </lineage>
</organism>
<dbReference type="AlphaFoldDB" id="A0A2W7I7Y2"/>
<gene>
    <name evidence="1" type="ORF">LX95_01283</name>
</gene>
<accession>A0A2W7I7Y2</accession>
<evidence type="ECO:0000313" key="1">
    <source>
        <dbReference type="EMBL" id="PZW41602.1"/>
    </source>
</evidence>
<name>A0A2W7I7Y2_9FLAO</name>
<reference evidence="1 2" key="1">
    <citation type="submission" date="2018-06" db="EMBL/GenBank/DDBJ databases">
        <title>Genomic Encyclopedia of Archaeal and Bacterial Type Strains, Phase II (KMG-II): from individual species to whole genera.</title>
        <authorList>
            <person name="Goeker M."/>
        </authorList>
    </citation>
    <scope>NUCLEOTIDE SEQUENCE [LARGE SCALE GENOMIC DNA]</scope>
    <source>
        <strain evidence="1 2">DSM 15361</strain>
    </source>
</reference>